<accession>A0ABX0K9F3</accession>
<dbReference type="Proteomes" id="UP000615326">
    <property type="component" value="Unassembled WGS sequence"/>
</dbReference>
<keyword evidence="1" id="KW-0812">Transmembrane</keyword>
<name>A0ABX0K9F3_9PROT</name>
<protein>
    <recommendedName>
        <fullName evidence="4">ATP synthase subunit I</fullName>
    </recommendedName>
</protein>
<evidence type="ECO:0000313" key="2">
    <source>
        <dbReference type="EMBL" id="NHO31453.1"/>
    </source>
</evidence>
<dbReference type="NCBIfam" id="TIGR03165">
    <property type="entry name" value="F1F0_chp_2"/>
    <property type="match status" value="1"/>
</dbReference>
<feature type="transmembrane region" description="Helical" evidence="1">
    <location>
        <begin position="6"/>
        <end position="29"/>
    </location>
</feature>
<reference evidence="2 3" key="1">
    <citation type="journal article" date="2020" name="Int. J. Syst. Evol. Microbiol.">
        <title>Novel acetic acid bacteria from cider fermentations: Acetobacter conturbans sp. nov. and Acetobacter fallax sp. nov.</title>
        <authorList>
            <person name="Sombolestani A.S."/>
            <person name="Cleenwerck I."/>
            <person name="Cnockaert M."/>
            <person name="Borremans W."/>
            <person name="Wieme A.D."/>
            <person name="De Vuyst L."/>
            <person name="Vandamme P."/>
        </authorList>
    </citation>
    <scope>NUCLEOTIDE SEQUENCE [LARGE SCALE GENOMIC DNA]</scope>
    <source>
        <strain evidence="2 3">LMG 1637</strain>
    </source>
</reference>
<dbReference type="InterPro" id="IPR017581">
    <property type="entry name" value="AtpR-like"/>
</dbReference>
<keyword evidence="3" id="KW-1185">Reference proteome</keyword>
<dbReference type="EMBL" id="WOSW01000002">
    <property type="protein sequence ID" value="NHO31453.1"/>
    <property type="molecule type" value="Genomic_DNA"/>
</dbReference>
<evidence type="ECO:0000256" key="1">
    <source>
        <dbReference type="SAM" id="Phobius"/>
    </source>
</evidence>
<organism evidence="2 3">
    <name type="scientific">Acetobacter fallax</name>
    <dbReference type="NCBI Taxonomy" id="1737473"/>
    <lineage>
        <taxon>Bacteria</taxon>
        <taxon>Pseudomonadati</taxon>
        <taxon>Pseudomonadota</taxon>
        <taxon>Alphaproteobacteria</taxon>
        <taxon>Acetobacterales</taxon>
        <taxon>Acetobacteraceae</taxon>
        <taxon>Acetobacter</taxon>
    </lineage>
</organism>
<evidence type="ECO:0008006" key="4">
    <source>
        <dbReference type="Google" id="ProtNLM"/>
    </source>
</evidence>
<feature type="transmembrane region" description="Helical" evidence="1">
    <location>
        <begin position="68"/>
        <end position="87"/>
    </location>
</feature>
<sequence length="106" mass="11303">MPDISVFSAILWFVAGLAAGAAHVVALWPNVQWFMMPGRRAAAVAVMVVRLLVLAAVLFLAARNGTASLLFAAFGVILARPVALRLMRRYTGAAPLAAIREENARS</sequence>
<dbReference type="Pfam" id="PF12966">
    <property type="entry name" value="AtpR"/>
    <property type="match status" value="1"/>
</dbReference>
<evidence type="ECO:0000313" key="3">
    <source>
        <dbReference type="Proteomes" id="UP000615326"/>
    </source>
</evidence>
<dbReference type="RefSeq" id="WP_173576051.1">
    <property type="nucleotide sequence ID" value="NZ_WOSW01000002.1"/>
</dbReference>
<feature type="transmembrane region" description="Helical" evidence="1">
    <location>
        <begin position="41"/>
        <end position="62"/>
    </location>
</feature>
<keyword evidence="1" id="KW-1133">Transmembrane helix</keyword>
<gene>
    <name evidence="2" type="ORF">GOB84_02560</name>
</gene>
<proteinExistence type="predicted"/>
<comment type="caution">
    <text evidence="2">The sequence shown here is derived from an EMBL/GenBank/DDBJ whole genome shotgun (WGS) entry which is preliminary data.</text>
</comment>
<keyword evidence="1" id="KW-0472">Membrane</keyword>